<dbReference type="PANTHER" id="PTHR47005:SF5">
    <property type="entry name" value="HEAVY METAL TRANSPORT_DETOXIFICATION SUPERFAMILY PROTEIN"/>
    <property type="match status" value="1"/>
</dbReference>
<dbReference type="SUPFAM" id="SSF55008">
    <property type="entry name" value="HMA, heavy metal-associated domain"/>
    <property type="match status" value="1"/>
</dbReference>
<name>A0A7N0UW99_KALFE</name>
<sequence>MGGEAKVTVMVLRVDLGCSKCYKKIKKVLCSTPQCRDQMYDEKSNTVMITVICCTPEKVADKIRSKAGGTIKSLDIKPSQPPARPPAEKPKEGPPPQADKPKQGPPPPAAEKPKAAPPPTEKPKGGGDGEKPKPPPQQMGPGGGGGGGGNSEKPKKVDVVPIGGPPPQQQSPMGPPPQPTMKPMQAAAFMSPESIPVAGYPSIFPPVVYYDGGPYYQNQGMAAMAPPQRFPQQPIYQYDGYYGRPVADSYGGGRGYRADYFSEENPSSCSVM</sequence>
<dbReference type="PANTHER" id="PTHR47005">
    <property type="entry name" value="HEAVY METAL TRANSPORT/DETOXIFICATION SUPERFAMILY PROTEIN"/>
    <property type="match status" value="1"/>
</dbReference>
<keyword evidence="3" id="KW-1185">Reference proteome</keyword>
<dbReference type="Gramene" id="Kaladp0089s0137.1.v1.1">
    <property type="protein sequence ID" value="Kaladp0089s0137.1.v1.1"/>
    <property type="gene ID" value="Kaladp0089s0137.v1.1"/>
</dbReference>
<organism evidence="2 3">
    <name type="scientific">Kalanchoe fedtschenkoi</name>
    <name type="common">Lavender scallops</name>
    <name type="synonym">South American air plant</name>
    <dbReference type="NCBI Taxonomy" id="63787"/>
    <lineage>
        <taxon>Eukaryota</taxon>
        <taxon>Viridiplantae</taxon>
        <taxon>Streptophyta</taxon>
        <taxon>Embryophyta</taxon>
        <taxon>Tracheophyta</taxon>
        <taxon>Spermatophyta</taxon>
        <taxon>Magnoliopsida</taxon>
        <taxon>eudicotyledons</taxon>
        <taxon>Gunneridae</taxon>
        <taxon>Pentapetalae</taxon>
        <taxon>Saxifragales</taxon>
        <taxon>Crassulaceae</taxon>
        <taxon>Kalanchoe</taxon>
    </lineage>
</organism>
<dbReference type="EnsemblPlants" id="Kaladp0089s0137.1.v1.1">
    <property type="protein sequence ID" value="Kaladp0089s0137.1.v1.1"/>
    <property type="gene ID" value="Kaladp0089s0137.v1.1"/>
</dbReference>
<evidence type="ECO:0000313" key="2">
    <source>
        <dbReference type="EnsemblPlants" id="Kaladp0089s0137.1.v1.1"/>
    </source>
</evidence>
<feature type="compositionally biased region" description="Pro residues" evidence="1">
    <location>
        <begin position="163"/>
        <end position="180"/>
    </location>
</feature>
<accession>A0A7N0UW99</accession>
<feature type="compositionally biased region" description="Gly residues" evidence="1">
    <location>
        <begin position="140"/>
        <end position="150"/>
    </location>
</feature>
<dbReference type="InterPro" id="IPR036163">
    <property type="entry name" value="HMA_dom_sf"/>
</dbReference>
<protein>
    <submittedName>
        <fullName evidence="2">Uncharacterized protein</fullName>
    </submittedName>
</protein>
<dbReference type="GO" id="GO:0046872">
    <property type="term" value="F:metal ion binding"/>
    <property type="evidence" value="ECO:0007669"/>
    <property type="project" value="InterPro"/>
</dbReference>
<feature type="compositionally biased region" description="Pro residues" evidence="1">
    <location>
        <begin position="93"/>
        <end position="120"/>
    </location>
</feature>
<feature type="compositionally biased region" description="Basic and acidic residues" evidence="1">
    <location>
        <begin position="121"/>
        <end position="133"/>
    </location>
</feature>
<evidence type="ECO:0000256" key="1">
    <source>
        <dbReference type="SAM" id="MobiDB-lite"/>
    </source>
</evidence>
<proteinExistence type="predicted"/>
<dbReference type="OMA" id="AMVATPW"/>
<evidence type="ECO:0000313" key="3">
    <source>
        <dbReference type="Proteomes" id="UP000594263"/>
    </source>
</evidence>
<dbReference type="Proteomes" id="UP000594263">
    <property type="component" value="Unplaced"/>
</dbReference>
<feature type="region of interest" description="Disordered" evidence="1">
    <location>
        <begin position="69"/>
        <end position="183"/>
    </location>
</feature>
<dbReference type="AlphaFoldDB" id="A0A7N0UW99"/>
<reference evidence="2" key="1">
    <citation type="submission" date="2021-01" db="UniProtKB">
        <authorList>
            <consortium name="EnsemblPlants"/>
        </authorList>
    </citation>
    <scope>IDENTIFICATION</scope>
</reference>